<dbReference type="PROSITE" id="PS50977">
    <property type="entry name" value="HTH_TETR_2"/>
    <property type="match status" value="1"/>
</dbReference>
<evidence type="ECO:0000313" key="10">
    <source>
        <dbReference type="Proteomes" id="UP000536624"/>
    </source>
</evidence>
<protein>
    <submittedName>
        <fullName evidence="7">TetR family transcriptional regulator</fullName>
    </submittedName>
</protein>
<dbReference type="Gene3D" id="1.10.357.10">
    <property type="entry name" value="Tetracycline Repressor, domain 2"/>
    <property type="match status" value="1"/>
</dbReference>
<keyword evidence="1" id="KW-0805">Transcription regulation</keyword>
<dbReference type="Proteomes" id="UP000536624">
    <property type="component" value="Unassembled WGS sequence"/>
</dbReference>
<dbReference type="InterPro" id="IPR001647">
    <property type="entry name" value="HTH_TetR"/>
</dbReference>
<dbReference type="PANTHER" id="PTHR30055">
    <property type="entry name" value="HTH-TYPE TRANSCRIPTIONAL REGULATOR RUTR"/>
    <property type="match status" value="1"/>
</dbReference>
<dbReference type="Pfam" id="PF00440">
    <property type="entry name" value="TetR_N"/>
    <property type="match status" value="1"/>
</dbReference>
<dbReference type="SUPFAM" id="SSF46689">
    <property type="entry name" value="Homeodomain-like"/>
    <property type="match status" value="1"/>
</dbReference>
<feature type="DNA-binding region" description="H-T-H motif" evidence="4">
    <location>
        <begin position="45"/>
        <end position="64"/>
    </location>
</feature>
<name>A0A2J7Z778_STRMQ</name>
<evidence type="ECO:0000256" key="5">
    <source>
        <dbReference type="SAM" id="MobiDB-lite"/>
    </source>
</evidence>
<dbReference type="RefSeq" id="WP_102934097.1">
    <property type="nucleotide sequence ID" value="NZ_BAAAHF010000011.1"/>
</dbReference>
<comment type="caution">
    <text evidence="8">The sequence shown here is derived from an EMBL/GenBank/DDBJ whole genome shotgun (WGS) entry which is preliminary data.</text>
</comment>
<feature type="region of interest" description="Disordered" evidence="5">
    <location>
        <begin position="1"/>
        <end position="21"/>
    </location>
</feature>
<dbReference type="AlphaFoldDB" id="A0A2J7Z778"/>
<feature type="domain" description="HTH tetR-type" evidence="6">
    <location>
        <begin position="22"/>
        <end position="82"/>
    </location>
</feature>
<organism evidence="8 9">
    <name type="scientific">Streptomyces malaysiensis</name>
    <dbReference type="NCBI Taxonomy" id="92644"/>
    <lineage>
        <taxon>Bacteria</taxon>
        <taxon>Bacillati</taxon>
        <taxon>Actinomycetota</taxon>
        <taxon>Actinomycetes</taxon>
        <taxon>Kitasatosporales</taxon>
        <taxon>Streptomycetaceae</taxon>
        <taxon>Streptomyces</taxon>
        <taxon>Streptomyces violaceusniger group</taxon>
    </lineage>
</organism>
<evidence type="ECO:0000256" key="3">
    <source>
        <dbReference type="ARBA" id="ARBA00023163"/>
    </source>
</evidence>
<evidence type="ECO:0000256" key="2">
    <source>
        <dbReference type="ARBA" id="ARBA00023125"/>
    </source>
</evidence>
<evidence type="ECO:0000259" key="6">
    <source>
        <dbReference type="PROSITE" id="PS50977"/>
    </source>
</evidence>
<evidence type="ECO:0000256" key="4">
    <source>
        <dbReference type="PROSITE-ProRule" id="PRU00335"/>
    </source>
</evidence>
<dbReference type="Gene3D" id="1.10.10.60">
    <property type="entry name" value="Homeodomain-like"/>
    <property type="match status" value="1"/>
</dbReference>
<keyword evidence="3" id="KW-0804">Transcription</keyword>
<accession>A0A2J7Z778</accession>
<reference evidence="8 9" key="1">
    <citation type="submission" date="2015-09" db="EMBL/GenBank/DDBJ databases">
        <title>Genome sequence, genome mining and natural product profiling of a biocontrol bacterium Streptomyces malaysiensis F913.</title>
        <authorList>
            <person name="Xu Y."/>
            <person name="Wei J."/>
            <person name="Xie J."/>
            <person name="Li T."/>
            <person name="Zhou Z."/>
        </authorList>
    </citation>
    <scope>NUCLEOTIDE SEQUENCE [LARGE SCALE GENOMIC DNA]</scope>
    <source>
        <strain evidence="8 9">F913</strain>
    </source>
</reference>
<dbReference type="InterPro" id="IPR041347">
    <property type="entry name" value="MftR_C"/>
</dbReference>
<reference evidence="7 10" key="2">
    <citation type="submission" date="2020-02" db="EMBL/GenBank/DDBJ databases">
        <title>Streptomyces malaysiensis DSM14702 (JHCC583434, PFL_A843) Genome sequencing and assembly.</title>
        <authorList>
            <person name="Samborskyy M."/>
        </authorList>
    </citation>
    <scope>NUCLEOTIDE SEQUENCE [LARGE SCALE GENOMIC DNA]</scope>
    <source>
        <strain evidence="7 10">DSM 14702</strain>
    </source>
</reference>
<dbReference type="InterPro" id="IPR050109">
    <property type="entry name" value="HTH-type_TetR-like_transc_reg"/>
</dbReference>
<evidence type="ECO:0000313" key="7">
    <source>
        <dbReference type="EMBL" id="NIY64287.1"/>
    </source>
</evidence>
<keyword evidence="2 4" id="KW-0238">DNA-binding</keyword>
<dbReference type="PANTHER" id="PTHR30055:SF234">
    <property type="entry name" value="HTH-TYPE TRANSCRIPTIONAL REGULATOR BETI"/>
    <property type="match status" value="1"/>
</dbReference>
<dbReference type="PRINTS" id="PR00455">
    <property type="entry name" value="HTHTETR"/>
</dbReference>
<gene>
    <name evidence="7" type="ORF">SMALB_2245</name>
    <name evidence="8" type="ORF">SMF913_12161</name>
</gene>
<dbReference type="Pfam" id="PF17754">
    <property type="entry name" value="TetR_C_14"/>
    <property type="match status" value="1"/>
</dbReference>
<feature type="compositionally biased region" description="Polar residues" evidence="5">
    <location>
        <begin position="1"/>
        <end position="12"/>
    </location>
</feature>
<dbReference type="GO" id="GO:0003700">
    <property type="term" value="F:DNA-binding transcription factor activity"/>
    <property type="evidence" value="ECO:0007669"/>
    <property type="project" value="TreeGrafter"/>
</dbReference>
<evidence type="ECO:0000313" key="9">
    <source>
        <dbReference type="Proteomes" id="UP000236520"/>
    </source>
</evidence>
<dbReference type="EMBL" id="LJIW01000001">
    <property type="protein sequence ID" value="PNG96136.1"/>
    <property type="molecule type" value="Genomic_DNA"/>
</dbReference>
<evidence type="ECO:0000256" key="1">
    <source>
        <dbReference type="ARBA" id="ARBA00023015"/>
    </source>
</evidence>
<proteinExistence type="predicted"/>
<dbReference type="EMBL" id="JAALLH010000001">
    <property type="protein sequence ID" value="NIY64287.1"/>
    <property type="molecule type" value="Genomic_DNA"/>
</dbReference>
<keyword evidence="9" id="KW-1185">Reference proteome</keyword>
<dbReference type="GO" id="GO:0000976">
    <property type="term" value="F:transcription cis-regulatory region binding"/>
    <property type="evidence" value="ECO:0007669"/>
    <property type="project" value="TreeGrafter"/>
</dbReference>
<sequence>MDIESSTTTDSAATGLREAKKRETRQLISDRATELFMAQGFERTTIAEIADAARVAKKTVTNYFPRKEDLALDHQDEFVTGLARAVAAREPGESAFAALRRALLSAVAAQDPVAGFAGPEFTRMIVESPTLSACLRGLHDQREEALAAALAAATGTSPADITPRTAASLLAGVHRVLFHRILDLTLAGHGGKEIAAILEAEATRAFALLEPALADYARA</sequence>
<dbReference type="Proteomes" id="UP000236520">
    <property type="component" value="Unassembled WGS sequence"/>
</dbReference>
<dbReference type="InterPro" id="IPR009057">
    <property type="entry name" value="Homeodomain-like_sf"/>
</dbReference>
<evidence type="ECO:0000313" key="8">
    <source>
        <dbReference type="EMBL" id="PNG96136.1"/>
    </source>
</evidence>